<protein>
    <recommendedName>
        <fullName evidence="4">DUF3054 domain-containing protein</fullName>
    </recommendedName>
</protein>
<evidence type="ECO:0000256" key="1">
    <source>
        <dbReference type="SAM" id="MobiDB-lite"/>
    </source>
</evidence>
<proteinExistence type="predicted"/>
<evidence type="ECO:0000313" key="2">
    <source>
        <dbReference type="EMBL" id="GBF94799.1"/>
    </source>
</evidence>
<organism evidence="2 3">
    <name type="scientific">Raphidocelis subcapitata</name>
    <dbReference type="NCBI Taxonomy" id="307507"/>
    <lineage>
        <taxon>Eukaryota</taxon>
        <taxon>Viridiplantae</taxon>
        <taxon>Chlorophyta</taxon>
        <taxon>core chlorophytes</taxon>
        <taxon>Chlorophyceae</taxon>
        <taxon>CS clade</taxon>
        <taxon>Sphaeropleales</taxon>
        <taxon>Selenastraceae</taxon>
        <taxon>Raphidocelis</taxon>
    </lineage>
</organism>
<dbReference type="InterPro" id="IPR021414">
    <property type="entry name" value="DUF3054"/>
</dbReference>
<dbReference type="AlphaFoldDB" id="A0A2V0P5F1"/>
<name>A0A2V0P5F1_9CHLO</name>
<dbReference type="OrthoDB" id="2015146at2759"/>
<evidence type="ECO:0008006" key="4">
    <source>
        <dbReference type="Google" id="ProtNLM"/>
    </source>
</evidence>
<comment type="caution">
    <text evidence="2">The sequence shown here is derived from an EMBL/GenBank/DDBJ whole genome shotgun (WGS) entry which is preliminary data.</text>
</comment>
<dbReference type="EMBL" id="BDRX01000056">
    <property type="protein sequence ID" value="GBF94799.1"/>
    <property type="molecule type" value="Genomic_DNA"/>
</dbReference>
<dbReference type="PANTHER" id="PTHR35283">
    <property type="entry name" value="T12C22.21 PROTEIN"/>
    <property type="match status" value="1"/>
</dbReference>
<dbReference type="Pfam" id="PF11255">
    <property type="entry name" value="DUF3054"/>
    <property type="match status" value="1"/>
</dbReference>
<dbReference type="Proteomes" id="UP000247498">
    <property type="component" value="Unassembled WGS sequence"/>
</dbReference>
<gene>
    <name evidence="2" type="ORF">Rsub_07971</name>
</gene>
<feature type="region of interest" description="Disordered" evidence="1">
    <location>
        <begin position="34"/>
        <end position="61"/>
    </location>
</feature>
<dbReference type="InParanoid" id="A0A2V0P5F1"/>
<dbReference type="FunCoup" id="A0A2V0P5F1">
    <property type="interactions" value="587"/>
</dbReference>
<keyword evidence="3" id="KW-1185">Reference proteome</keyword>
<dbReference type="PANTHER" id="PTHR35283:SF3">
    <property type="entry name" value="T12C22.21 PROTEIN"/>
    <property type="match status" value="1"/>
</dbReference>
<evidence type="ECO:0000313" key="3">
    <source>
        <dbReference type="Proteomes" id="UP000247498"/>
    </source>
</evidence>
<sequence>MARTALLGAPRCGCSALAASSSRSLVNGRRCVAPRAAAGDSEPGVKPAGAVRPAPPRPMPPRGPPVMLGPDGQPLEVVPVERASKEAWAGVAAVDRGESDERAVDWGRVALLAGGDAAVLLAFAAVGRANHGEPLAGALETAAPFLIGWFAAAPFLGGYGRDARGGAAGPAAAAAAKCWAVGAPLGLAVRGLSKGYMPPTPFIIVSLVATAVLMVGWRTGLAAATPEAAPASKAVLAQQRQNKRGNPFEFISLLMSLTKRW</sequence>
<accession>A0A2V0P5F1</accession>
<reference evidence="2 3" key="1">
    <citation type="journal article" date="2018" name="Sci. Rep.">
        <title>Raphidocelis subcapitata (=Pseudokirchneriella subcapitata) provides an insight into genome evolution and environmental adaptations in the Sphaeropleales.</title>
        <authorList>
            <person name="Suzuki S."/>
            <person name="Yamaguchi H."/>
            <person name="Nakajima N."/>
            <person name="Kawachi M."/>
        </authorList>
    </citation>
    <scope>NUCLEOTIDE SEQUENCE [LARGE SCALE GENOMIC DNA]</scope>
    <source>
        <strain evidence="2 3">NIES-35</strain>
    </source>
</reference>